<sequence>MLHGVVLSGSGAQARVSAARRLAPGEAGNPALNRLAELAARLLGAASAQVSLLSEVQIVAAGAGAGAASVGFEGPLEDSLCTVTVEARAPLAVADAPVDVQVRDLPPVRSGEVGSYLGVPLITDDGQAIGALCVYGPRERSWSDADVTLLEQLAAPVVAELELAALSAEYDANRLVWQLAVDAAGVGAFDWDLVTGELRWDDRLLELFAFERETFSGSIDSFNEAVHPDDLPRVNQAIQFALDTCGEYAAEYRIFHPGGQLRWIAARGQAMCDDNGVAIRLIGAAYDSTAVQDGEARVARILEAMPTAFYSVDRDWRFVYVNVEAERLLATNREALVGGTLWELFPAAVGSDFETHFRGAVESGVPVSFDAFYPAPLNGWYEVRAWPSPEGLSVYFVDITARRQAQEELERSATRSALLARLTTELTASLDASKGVGKLAAMVVPELADWCVVTLVDDDVHPDWRRRLRDVGSWHADPELRSVVERYAETRVPALTESSLLAHTLRTGEPGVALYDAAEVLAGVLLPGEARDLCMELNPGAVSVQPLRGRGRIVGLLTACRGVERAPFTPTDLDLIGEVATRAGLALDNARLFEQQRDLAEGLQRALLTEPPQPENVDVAVRYEPAAQVAQVGGDWYDSFLQRDGATVIVIGDVVGHDTAAAAAMGQVRSLLRAIGVHTGDGPADVLRGVDRAMETLGTDTTATAVVARLEQTQDERSRALTRLRWSNAGHPPPMVINPDGDVVELSAVESDLLLGLDPDARRVESVVTLDHGATVLLYTDGLVERRDQSLDVGLRLLRDTLQRLAPMDVPLDRLCALVIQEMLPERPDDDVALVAVRLRQSS</sequence>
<dbReference type="InterPro" id="IPR013656">
    <property type="entry name" value="PAS_4"/>
</dbReference>
<organism evidence="4">
    <name type="scientific">uncultured Nocardioidaceae bacterium</name>
    <dbReference type="NCBI Taxonomy" id="253824"/>
    <lineage>
        <taxon>Bacteria</taxon>
        <taxon>Bacillati</taxon>
        <taxon>Actinomycetota</taxon>
        <taxon>Actinomycetes</taxon>
        <taxon>Propionibacteriales</taxon>
        <taxon>Nocardioidaceae</taxon>
        <taxon>environmental samples</taxon>
    </lineage>
</organism>
<dbReference type="SUPFAM" id="SSF55781">
    <property type="entry name" value="GAF domain-like"/>
    <property type="match status" value="2"/>
</dbReference>
<dbReference type="PROSITE" id="PS50112">
    <property type="entry name" value="PAS"/>
    <property type="match status" value="2"/>
</dbReference>
<protein>
    <submittedName>
        <fullName evidence="4">Uncharacterized, RsbU-domain-containing protein</fullName>
    </submittedName>
</protein>
<dbReference type="SMART" id="SM00091">
    <property type="entry name" value="PAS"/>
    <property type="match status" value="2"/>
</dbReference>
<dbReference type="Gene3D" id="2.10.70.100">
    <property type="match status" value="1"/>
</dbReference>
<keyword evidence="1" id="KW-0378">Hydrolase</keyword>
<dbReference type="InterPro" id="IPR001932">
    <property type="entry name" value="PPM-type_phosphatase-like_dom"/>
</dbReference>
<dbReference type="CDD" id="cd00130">
    <property type="entry name" value="PAS"/>
    <property type="match status" value="2"/>
</dbReference>
<dbReference type="InterPro" id="IPR029016">
    <property type="entry name" value="GAF-like_dom_sf"/>
</dbReference>
<dbReference type="NCBIfam" id="TIGR00229">
    <property type="entry name" value="sensory_box"/>
    <property type="match status" value="1"/>
</dbReference>
<dbReference type="AlphaFoldDB" id="A0A6J4MQQ4"/>
<gene>
    <name evidence="4" type="ORF">AVDCRST_MAG47-593</name>
</gene>
<evidence type="ECO:0000259" key="2">
    <source>
        <dbReference type="PROSITE" id="PS50112"/>
    </source>
</evidence>
<dbReference type="SUPFAM" id="SSF81606">
    <property type="entry name" value="PP2C-like"/>
    <property type="match status" value="1"/>
</dbReference>
<feature type="domain" description="PAS" evidence="2">
    <location>
        <begin position="200"/>
        <end position="245"/>
    </location>
</feature>
<evidence type="ECO:0000259" key="3">
    <source>
        <dbReference type="PROSITE" id="PS50113"/>
    </source>
</evidence>
<accession>A0A6J4MQQ4</accession>
<dbReference type="SMART" id="SM00065">
    <property type="entry name" value="GAF"/>
    <property type="match status" value="2"/>
</dbReference>
<dbReference type="Pfam" id="PF01590">
    <property type="entry name" value="GAF"/>
    <property type="match status" value="2"/>
</dbReference>
<dbReference type="SUPFAM" id="SSF55785">
    <property type="entry name" value="PYP-like sensor domain (PAS domain)"/>
    <property type="match status" value="2"/>
</dbReference>
<dbReference type="PROSITE" id="PS50113">
    <property type="entry name" value="PAC"/>
    <property type="match status" value="1"/>
</dbReference>
<dbReference type="Pfam" id="PF07228">
    <property type="entry name" value="SpoIIE"/>
    <property type="match status" value="1"/>
</dbReference>
<feature type="domain" description="PAC" evidence="3">
    <location>
        <begin position="248"/>
        <end position="300"/>
    </location>
</feature>
<dbReference type="Pfam" id="PF08447">
    <property type="entry name" value="PAS_3"/>
    <property type="match status" value="1"/>
</dbReference>
<dbReference type="EMBL" id="CADCUK010000043">
    <property type="protein sequence ID" value="CAA9366134.1"/>
    <property type="molecule type" value="Genomic_DNA"/>
</dbReference>
<dbReference type="SMART" id="SM00331">
    <property type="entry name" value="PP2C_SIG"/>
    <property type="match status" value="1"/>
</dbReference>
<dbReference type="Pfam" id="PF08448">
    <property type="entry name" value="PAS_4"/>
    <property type="match status" value="1"/>
</dbReference>
<proteinExistence type="predicted"/>
<dbReference type="Gene3D" id="3.30.450.20">
    <property type="entry name" value="PAS domain"/>
    <property type="match status" value="2"/>
</dbReference>
<dbReference type="InterPro" id="IPR052016">
    <property type="entry name" value="Bact_Sigma-Reg"/>
</dbReference>
<evidence type="ECO:0000256" key="1">
    <source>
        <dbReference type="ARBA" id="ARBA00022801"/>
    </source>
</evidence>
<feature type="domain" description="PAS" evidence="2">
    <location>
        <begin position="294"/>
        <end position="364"/>
    </location>
</feature>
<dbReference type="InterPro" id="IPR000700">
    <property type="entry name" value="PAS-assoc_C"/>
</dbReference>
<dbReference type="InterPro" id="IPR035965">
    <property type="entry name" value="PAS-like_dom_sf"/>
</dbReference>
<dbReference type="GO" id="GO:0016791">
    <property type="term" value="F:phosphatase activity"/>
    <property type="evidence" value="ECO:0007669"/>
    <property type="project" value="TreeGrafter"/>
</dbReference>
<dbReference type="InterPro" id="IPR013655">
    <property type="entry name" value="PAS_fold_3"/>
</dbReference>
<dbReference type="InterPro" id="IPR036457">
    <property type="entry name" value="PPM-type-like_dom_sf"/>
</dbReference>
<dbReference type="InterPro" id="IPR000014">
    <property type="entry name" value="PAS"/>
</dbReference>
<name>A0A6J4MQQ4_9ACTN</name>
<dbReference type="PANTHER" id="PTHR43156:SF2">
    <property type="entry name" value="STAGE II SPORULATION PROTEIN E"/>
    <property type="match status" value="1"/>
</dbReference>
<evidence type="ECO:0000313" key="4">
    <source>
        <dbReference type="EMBL" id="CAA9366134.1"/>
    </source>
</evidence>
<dbReference type="InterPro" id="IPR003018">
    <property type="entry name" value="GAF"/>
</dbReference>
<dbReference type="Gene3D" id="3.60.40.10">
    <property type="entry name" value="PPM-type phosphatase domain"/>
    <property type="match status" value="1"/>
</dbReference>
<reference evidence="4" key="1">
    <citation type="submission" date="2020-02" db="EMBL/GenBank/DDBJ databases">
        <authorList>
            <person name="Meier V. D."/>
        </authorList>
    </citation>
    <scope>NUCLEOTIDE SEQUENCE</scope>
    <source>
        <strain evidence="4">AVDCRST_MAG47</strain>
    </source>
</reference>
<dbReference type="PANTHER" id="PTHR43156">
    <property type="entry name" value="STAGE II SPORULATION PROTEIN E-RELATED"/>
    <property type="match status" value="1"/>
</dbReference>
<dbReference type="Gene3D" id="3.30.450.40">
    <property type="match status" value="2"/>
</dbReference>